<evidence type="ECO:0000313" key="1">
    <source>
        <dbReference type="EMBL" id="TMS59240.1"/>
    </source>
</evidence>
<organism evidence="1 2">
    <name type="scientific">Imbroritus primus</name>
    <dbReference type="NCBI Taxonomy" id="3058603"/>
    <lineage>
        <taxon>Bacteria</taxon>
        <taxon>Pseudomonadati</taxon>
        <taxon>Pseudomonadota</taxon>
        <taxon>Betaproteobacteria</taxon>
        <taxon>Burkholderiales</taxon>
        <taxon>Burkholderiaceae</taxon>
        <taxon>Imbroritus</taxon>
    </lineage>
</organism>
<proteinExistence type="predicted"/>
<protein>
    <submittedName>
        <fullName evidence="1">XdhC family protein</fullName>
    </submittedName>
</protein>
<name>A0ACD3SSN6_9BURK</name>
<comment type="caution">
    <text evidence="1">The sequence shown here is derived from an EMBL/GenBank/DDBJ whole genome shotgun (WGS) entry which is preliminary data.</text>
</comment>
<dbReference type="EMBL" id="AKCV02000011">
    <property type="protein sequence ID" value="TMS59240.1"/>
    <property type="molecule type" value="Genomic_DNA"/>
</dbReference>
<dbReference type="Proteomes" id="UP000004277">
    <property type="component" value="Unassembled WGS sequence"/>
</dbReference>
<evidence type="ECO:0000313" key="2">
    <source>
        <dbReference type="Proteomes" id="UP000004277"/>
    </source>
</evidence>
<accession>A0ACD3SSN6</accession>
<reference evidence="1" key="1">
    <citation type="submission" date="2019-05" db="EMBL/GenBank/DDBJ databases">
        <title>Revised genome assembly of Burkholderiaceae (previously Ralstonia) sp. PBA.</title>
        <authorList>
            <person name="Gan H.M."/>
        </authorList>
    </citation>
    <scope>NUCLEOTIDE SEQUENCE</scope>
    <source>
        <strain evidence="1">PBA</strain>
    </source>
</reference>
<gene>
    <name evidence="1" type="ORF">MW7_003405</name>
</gene>
<keyword evidence="2" id="KW-1185">Reference proteome</keyword>
<sequence>MDSIDLDVLKTAVHWHQSGHKVLIGTVVRTWGSAPRPVGAMMAIRGDGHIKGSVSGGCIEDDLIDQMRKGELDYRTPDLVTYGVGGDQAHKFGLPCGGTLQVLLEPVRDESCLPELVATLERRELVTRSVDIATGHATLTPSHSGTGVVFDGTHLITQHGPRYRLVIIGAAQVSRYLADMATALDYQVIVCDPREEYLDTWDVSGVETSREMPDDLILRLEPDSCTAIVTLTHDPKLDDMALLEALKSPAFYVGAIGSRLNNQKRRERLALFDLTPDEIARLHGPVGLHLGARTPPEIAVSIIAEMTALRNGVTVTQKKDEDVLEGDACPILTRPPRILSRAD</sequence>